<keyword evidence="2" id="KW-0472">Membrane</keyword>
<dbReference type="PANTHER" id="PTHR46708:SF2">
    <property type="entry name" value="FIBRONECTIN TYPE-III DOMAIN-CONTAINING PROTEIN"/>
    <property type="match status" value="1"/>
</dbReference>
<evidence type="ECO:0000313" key="5">
    <source>
        <dbReference type="Proteomes" id="UP000472264"/>
    </source>
</evidence>
<dbReference type="InterPro" id="IPR003961">
    <property type="entry name" value="FN3_dom"/>
</dbReference>
<dbReference type="Pfam" id="PF00041">
    <property type="entry name" value="fn3"/>
    <property type="match status" value="2"/>
</dbReference>
<dbReference type="Ensembl" id="ENSENLT00000015035.1">
    <property type="protein sequence ID" value="ENSENLP00000014447.1"/>
    <property type="gene ID" value="ENSENLG00000006808.1"/>
</dbReference>
<dbReference type="SMART" id="SM00060">
    <property type="entry name" value="FN3"/>
    <property type="match status" value="4"/>
</dbReference>
<reference evidence="4" key="3">
    <citation type="submission" date="2025-09" db="UniProtKB">
        <authorList>
            <consortium name="Ensembl"/>
        </authorList>
    </citation>
    <scope>IDENTIFICATION</scope>
</reference>
<feature type="domain" description="Fibronectin type-III" evidence="3">
    <location>
        <begin position="178"/>
        <end position="279"/>
    </location>
</feature>
<feature type="domain" description="Fibronectin type-III" evidence="3">
    <location>
        <begin position="81"/>
        <end position="176"/>
    </location>
</feature>
<feature type="domain" description="Fibronectin type-III" evidence="3">
    <location>
        <begin position="281"/>
        <end position="382"/>
    </location>
</feature>
<keyword evidence="5" id="KW-1185">Reference proteome</keyword>
<evidence type="ECO:0000256" key="2">
    <source>
        <dbReference type="SAM" id="Phobius"/>
    </source>
</evidence>
<dbReference type="CDD" id="cd00063">
    <property type="entry name" value="FN3"/>
    <property type="match status" value="3"/>
</dbReference>
<keyword evidence="2" id="KW-0812">Transmembrane</keyword>
<dbReference type="OMA" id="SCQGIFN"/>
<protein>
    <recommendedName>
        <fullName evidence="3">Fibronectin type-III domain-containing protein</fullName>
    </recommendedName>
</protein>
<keyword evidence="1" id="KW-0677">Repeat</keyword>
<dbReference type="Proteomes" id="UP000472264">
    <property type="component" value="Chromosome 9"/>
</dbReference>
<reference evidence="4" key="2">
    <citation type="submission" date="2025-08" db="UniProtKB">
        <authorList>
            <consortium name="Ensembl"/>
        </authorList>
    </citation>
    <scope>IDENTIFICATION</scope>
</reference>
<organism evidence="4 5">
    <name type="scientific">Echeneis naucrates</name>
    <name type="common">Live sharksucker</name>
    <dbReference type="NCBI Taxonomy" id="173247"/>
    <lineage>
        <taxon>Eukaryota</taxon>
        <taxon>Metazoa</taxon>
        <taxon>Chordata</taxon>
        <taxon>Craniata</taxon>
        <taxon>Vertebrata</taxon>
        <taxon>Euteleostomi</taxon>
        <taxon>Actinopterygii</taxon>
        <taxon>Neopterygii</taxon>
        <taxon>Teleostei</taxon>
        <taxon>Neoteleostei</taxon>
        <taxon>Acanthomorphata</taxon>
        <taxon>Carangaria</taxon>
        <taxon>Carangiformes</taxon>
        <taxon>Echeneidae</taxon>
        <taxon>Echeneis</taxon>
    </lineage>
</organism>
<dbReference type="InterPro" id="IPR013783">
    <property type="entry name" value="Ig-like_fold"/>
</dbReference>
<keyword evidence="2" id="KW-1133">Transmembrane helix</keyword>
<dbReference type="InterPro" id="IPR036116">
    <property type="entry name" value="FN3_sf"/>
</dbReference>
<feature type="domain" description="Fibronectin type-III" evidence="3">
    <location>
        <begin position="383"/>
        <end position="475"/>
    </location>
</feature>
<evidence type="ECO:0000259" key="3">
    <source>
        <dbReference type="PROSITE" id="PS50853"/>
    </source>
</evidence>
<feature type="transmembrane region" description="Helical" evidence="2">
    <location>
        <begin position="470"/>
        <end position="492"/>
    </location>
</feature>
<dbReference type="PROSITE" id="PS50853">
    <property type="entry name" value="FN3"/>
    <property type="match status" value="4"/>
</dbReference>
<proteinExistence type="predicted"/>
<dbReference type="AlphaFoldDB" id="A0A665U4N8"/>
<dbReference type="PANTHER" id="PTHR46708">
    <property type="entry name" value="TENASCIN"/>
    <property type="match status" value="1"/>
</dbReference>
<dbReference type="Gene3D" id="2.60.40.10">
    <property type="entry name" value="Immunoglobulins"/>
    <property type="match status" value="4"/>
</dbReference>
<dbReference type="SUPFAM" id="SSF49265">
    <property type="entry name" value="Fibronectin type III"/>
    <property type="match status" value="2"/>
</dbReference>
<accession>A0A665U4N8</accession>
<evidence type="ECO:0000256" key="1">
    <source>
        <dbReference type="ARBA" id="ARBA00022737"/>
    </source>
</evidence>
<dbReference type="InterPro" id="IPR050991">
    <property type="entry name" value="ECM_Regulatory_Proteins"/>
</dbReference>
<reference evidence="4" key="1">
    <citation type="submission" date="2021-04" db="EMBL/GenBank/DDBJ databases">
        <authorList>
            <consortium name="Wellcome Sanger Institute Data Sharing"/>
        </authorList>
    </citation>
    <scope>NUCLEOTIDE SEQUENCE [LARGE SCALE GENOMIC DNA]</scope>
</reference>
<sequence>MSCFFVTSSGSMTCDLTLHSNGRVASDVTLIFTSTQKVFSCTALFHPLAELYVTARRKDRMEGTETWSQPVFVRVQQAVKVPQPELFVQNFTADSVVVFWRSSREGSCRLRHRVHHVQTWSKSPDLVPVEDNQLLVHTFRDLLPFTTYKAAVSCKKKHSAVWSSWSSEVSVTTLCRAPSRPPEVCFQVEGPDGGGSLHLHLMWKGLDLQEAGGRVLGYQVTYEPKEGQRLQDRLARNVTEPTAHLVVGEGNYNVTVAAFNTAGYGPAAELSINTQTPDLPAVRRLWVSSYFPAAEGLLVQWESTAGAPPRSPPVSHFLIQWRPETPPSTSRWATVDSDTTSTALKDLDPDVSYLLSVVSVSGQQCGRPQTLPVSLKQGALMEVVNLRPTDVTKTQVTVSWEWQRKSQPIRVNGYKVMLNRNSDTVGVASLYPDQSQHTFLSLRPNTEYSLLLLADNDSQITSVRTDFDTIPVVATATPMLLFAVIMFILCILSRTVYKSYFFPLISSPRGSTAAQWLMDPKQQKFAEGKILDIKNFQVTDNSITVLGSKSLQTRLAEDRTEDAPLLSPSHLIVKLSAFGLGPRPECETDGLRTEDRHWESTVTSHQLLHDLLADRSSVHHMTCEADYLLNASCAGKSEAETAAGQTDSSYLMCDPHYISAASLQQLQMKMSA</sequence>
<dbReference type="InParanoid" id="A0A665U4N8"/>
<evidence type="ECO:0000313" key="4">
    <source>
        <dbReference type="Ensembl" id="ENSENLP00000014447.1"/>
    </source>
</evidence>
<name>A0A665U4N8_ECHNA</name>